<dbReference type="RefSeq" id="WP_215616516.1">
    <property type="nucleotide sequence ID" value="NZ_JADOER010000001.1"/>
</dbReference>
<evidence type="ECO:0000313" key="2">
    <source>
        <dbReference type="Proteomes" id="UP001196661"/>
    </source>
</evidence>
<dbReference type="Pfam" id="PF11832">
    <property type="entry name" value="DUF3352"/>
    <property type="match status" value="1"/>
</dbReference>
<evidence type="ECO:0000313" key="1">
    <source>
        <dbReference type="EMBL" id="MBT9310599.1"/>
    </source>
</evidence>
<comment type="caution">
    <text evidence="1">The sequence shown here is derived from an EMBL/GenBank/DDBJ whole genome shotgun (WGS) entry which is preliminary data.</text>
</comment>
<keyword evidence="2" id="KW-1185">Reference proteome</keyword>
<reference evidence="1 2" key="1">
    <citation type="journal article" date="2021" name="Mar. Drugs">
        <title>Genome Reduction and Secondary Metabolism of the Marine Sponge-Associated Cyanobacterium Leptothoe.</title>
        <authorList>
            <person name="Konstantinou D."/>
            <person name="Popin R.V."/>
            <person name="Fewer D.P."/>
            <person name="Sivonen K."/>
            <person name="Gkelis S."/>
        </authorList>
    </citation>
    <scope>NUCLEOTIDE SEQUENCE [LARGE SCALE GENOMIC DNA]</scope>
    <source>
        <strain evidence="1 2">TAU-MAC 1615</strain>
    </source>
</reference>
<proteinExistence type="predicted"/>
<accession>A0ABS5XY60</accession>
<dbReference type="EMBL" id="JADOER010000001">
    <property type="protein sequence ID" value="MBT9310599.1"/>
    <property type="molecule type" value="Genomic_DNA"/>
</dbReference>
<gene>
    <name evidence="1" type="ORF">IXB28_00130</name>
</gene>
<sequence length="535" mass="57775">MVLKQRPPLLVTVSTAVLLVLGGAAAYLGINQRLGKTAQIPPGMELVPANALLAITLTTDENQWTRLRQLGSAESQKILDRWLVSWRDRTLTDHGYRFRTHVEPWVGDQMTVALLPRTDAAADTAEPVMLLPIAAPLKAQELLGDQQGEGATRDYKNAKIQTITTDAGETLESTVLANKWLVVAASAGGIEAVIDSFGGESPALVENGAYLEAHKSLQMSSSFAQLYVNAPVATEVFAGSDALPGINGVVAAVDLLPTGLDIEAASWLGPEDQPIYRDMKNSQAWTPRRLPASAVFMLSTGSIGPLWQTLGEAESLSALLPIGPDALAKALKAQTGLDFENDILPWLGGEMAMGLLPPAEESEALPMGQLTIVADVTDREAAETTWSQLDEVMANRFRFDVESAKTGDQPVNQLVSYYGGIAMGHGWLDQDVTFFAMGTDVVDEIAPRPSKTLQSNPAFQTLLDISPQETSGYFFMDVDRLQDFQGILPFPTLPDAPIVSAIRSIGVTTSVQNERTLRYDIFVELPKGRRVKPLP</sequence>
<protein>
    <submittedName>
        <fullName evidence="1">DUF3352 domain-containing protein</fullName>
    </submittedName>
</protein>
<name>A0ABS5XY60_9CYAN</name>
<organism evidence="1 2">
    <name type="scientific">Leptothoe kymatousa TAU-MAC 1615</name>
    <dbReference type="NCBI Taxonomy" id="2364775"/>
    <lineage>
        <taxon>Bacteria</taxon>
        <taxon>Bacillati</taxon>
        <taxon>Cyanobacteriota</taxon>
        <taxon>Cyanophyceae</taxon>
        <taxon>Nodosilineales</taxon>
        <taxon>Cymatolegaceae</taxon>
        <taxon>Leptothoe</taxon>
        <taxon>Leptothoe kymatousa</taxon>
    </lineage>
</organism>
<dbReference type="Proteomes" id="UP001196661">
    <property type="component" value="Unassembled WGS sequence"/>
</dbReference>
<dbReference type="InterPro" id="IPR021787">
    <property type="entry name" value="DUF3352"/>
</dbReference>